<evidence type="ECO:0000256" key="1">
    <source>
        <dbReference type="ARBA" id="ARBA00006068"/>
    </source>
</evidence>
<proteinExistence type="inferred from homology"/>
<evidence type="ECO:0000256" key="3">
    <source>
        <dbReference type="SAM" id="Phobius"/>
    </source>
</evidence>
<accession>E9SD52</accession>
<dbReference type="NCBIfam" id="TIGR00350">
    <property type="entry name" value="lytR_cpsA_psr"/>
    <property type="match status" value="1"/>
</dbReference>
<dbReference type="PANTHER" id="PTHR33392">
    <property type="entry name" value="POLYISOPRENYL-TEICHOIC ACID--PEPTIDOGLYCAN TEICHOIC ACID TRANSFERASE TAGU"/>
    <property type="match status" value="1"/>
</dbReference>
<keyword evidence="3" id="KW-0472">Membrane</keyword>
<dbReference type="EMBL" id="ADKM02000086">
    <property type="protein sequence ID" value="EGC02845.1"/>
    <property type="molecule type" value="Genomic_DNA"/>
</dbReference>
<reference evidence="5 6" key="1">
    <citation type="submission" date="2011-02" db="EMBL/GenBank/DDBJ databases">
        <authorList>
            <person name="Nelson K.E."/>
            <person name="Sutton G."/>
            <person name="Torralba M."/>
            <person name="Durkin S."/>
            <person name="Harkins D."/>
            <person name="Montgomery R."/>
            <person name="Ziemer C."/>
            <person name="Klaassens E."/>
            <person name="Ocuiv P."/>
            <person name="Morrison M."/>
        </authorList>
    </citation>
    <scope>NUCLEOTIDE SEQUENCE [LARGE SCALE GENOMIC DNA]</scope>
    <source>
        <strain evidence="5 6">8</strain>
    </source>
</reference>
<dbReference type="AlphaFoldDB" id="E9SD52"/>
<comment type="similarity">
    <text evidence="1">Belongs to the LytR/CpsA/Psr (LCP) family.</text>
</comment>
<evidence type="ECO:0000259" key="4">
    <source>
        <dbReference type="Pfam" id="PF03816"/>
    </source>
</evidence>
<sequence>MNDNKEQTIASAELREMISHAIITTQNGEADEELKQSISRAMGRSAETAEEQDGDEDVPHKKSRKRSAKKHDGTEKRSANLKGGWSVRKKTGVTLGFIFLALVLVMGIAVVLFFYYTGLLKERDNHIRTDPPPVDSRDLVDGEDTLDEEAQEKELRALLEQKSRKISDENVMNVLLIGEDIRDTASQDRGNTDVMMLISLNKENKTVTLTSLMRDIWVYMEKFDINEKLNQAYWYGGAEYLAEVVEDYFSISIDRTVKVNFKQFIDIVETVGGLDFDVSYTEAVAMRDPLDEQNYYLKNPDGTDYIDLKQYGKDESVNYYDYEGKFCTIIEYQSEDDNEIHMHLNGNQALAYARVRYGCGDDYGRTMRQRESIEKIVQKAKKLSLIELDALAKLVLPEVETDLTEGEIAELLLNAFEYMGYDIQQMRVPADNYYRPDIINSQSCLAMNTWQFQANAAFLRYIIYGECANVDEAITQYQQEIDDGTFYENNDFQPPVNW</sequence>
<dbReference type="PANTHER" id="PTHR33392:SF6">
    <property type="entry name" value="POLYISOPRENYL-TEICHOIC ACID--PEPTIDOGLYCAN TEICHOIC ACID TRANSFERASE TAGU"/>
    <property type="match status" value="1"/>
</dbReference>
<comment type="caution">
    <text evidence="5">The sequence shown here is derived from an EMBL/GenBank/DDBJ whole genome shotgun (WGS) entry which is preliminary data.</text>
</comment>
<name>E9SD52_RUMAL</name>
<dbReference type="Pfam" id="PF03816">
    <property type="entry name" value="LytR_cpsA_psr"/>
    <property type="match status" value="1"/>
</dbReference>
<evidence type="ECO:0000256" key="2">
    <source>
        <dbReference type="SAM" id="MobiDB-lite"/>
    </source>
</evidence>
<dbReference type="Proteomes" id="UP000004259">
    <property type="component" value="Unassembled WGS sequence"/>
</dbReference>
<dbReference type="eggNOG" id="COG1316">
    <property type="taxonomic scope" value="Bacteria"/>
</dbReference>
<evidence type="ECO:0000313" key="5">
    <source>
        <dbReference type="EMBL" id="EGC02845.1"/>
    </source>
</evidence>
<feature type="transmembrane region" description="Helical" evidence="3">
    <location>
        <begin position="92"/>
        <end position="116"/>
    </location>
</feature>
<gene>
    <name evidence="5" type="ORF">CUS_6068</name>
</gene>
<protein>
    <submittedName>
        <fullName evidence="5">Cell envelope-like function transcriptional attenuator common domain protein</fullName>
    </submittedName>
</protein>
<dbReference type="OrthoDB" id="27330at2"/>
<dbReference type="InterPro" id="IPR004474">
    <property type="entry name" value="LytR_CpsA_psr"/>
</dbReference>
<dbReference type="RefSeq" id="WP_002850266.1">
    <property type="nucleotide sequence ID" value="NZ_ADKM02000086.1"/>
</dbReference>
<feature type="region of interest" description="Disordered" evidence="2">
    <location>
        <begin position="23"/>
        <end position="81"/>
    </location>
</feature>
<keyword evidence="3" id="KW-0812">Transmembrane</keyword>
<dbReference type="STRING" id="246199.CUS_6068"/>
<dbReference type="Gene3D" id="3.40.630.190">
    <property type="entry name" value="LCP protein"/>
    <property type="match status" value="1"/>
</dbReference>
<dbReference type="InterPro" id="IPR050922">
    <property type="entry name" value="LytR/CpsA/Psr_CW_biosynth"/>
</dbReference>
<evidence type="ECO:0000313" key="6">
    <source>
        <dbReference type="Proteomes" id="UP000004259"/>
    </source>
</evidence>
<organism evidence="5 6">
    <name type="scientific">Ruminococcus albus 8</name>
    <dbReference type="NCBI Taxonomy" id="246199"/>
    <lineage>
        <taxon>Bacteria</taxon>
        <taxon>Bacillati</taxon>
        <taxon>Bacillota</taxon>
        <taxon>Clostridia</taxon>
        <taxon>Eubacteriales</taxon>
        <taxon>Oscillospiraceae</taxon>
        <taxon>Ruminococcus</taxon>
    </lineage>
</organism>
<keyword evidence="3" id="KW-1133">Transmembrane helix</keyword>
<feature type="domain" description="Cell envelope-related transcriptional attenuator" evidence="4">
    <location>
        <begin position="191"/>
        <end position="381"/>
    </location>
</feature>
<keyword evidence="6" id="KW-1185">Reference proteome</keyword>